<dbReference type="CDD" id="cd17535">
    <property type="entry name" value="REC_NarL-like"/>
    <property type="match status" value="1"/>
</dbReference>
<dbReference type="Pfam" id="PF00196">
    <property type="entry name" value="GerE"/>
    <property type="match status" value="1"/>
</dbReference>
<dbReference type="GO" id="GO:0000160">
    <property type="term" value="P:phosphorelay signal transduction system"/>
    <property type="evidence" value="ECO:0007669"/>
    <property type="project" value="InterPro"/>
</dbReference>
<dbReference type="PANTHER" id="PTHR43214">
    <property type="entry name" value="TWO-COMPONENT RESPONSE REGULATOR"/>
    <property type="match status" value="1"/>
</dbReference>
<reference evidence="6" key="1">
    <citation type="submission" date="2022-10" db="EMBL/GenBank/DDBJ databases">
        <authorList>
            <person name="Yu W.X."/>
        </authorList>
    </citation>
    <scope>NUCLEOTIDE SEQUENCE</scope>
    <source>
        <strain evidence="6">D04</strain>
    </source>
</reference>
<dbReference type="SUPFAM" id="SSF52172">
    <property type="entry name" value="CheY-like"/>
    <property type="match status" value="1"/>
</dbReference>
<dbReference type="PRINTS" id="PR00038">
    <property type="entry name" value="HTHLUXR"/>
</dbReference>
<dbReference type="PROSITE" id="PS50043">
    <property type="entry name" value="HTH_LUXR_2"/>
    <property type="match status" value="1"/>
</dbReference>
<dbReference type="SMART" id="SM00421">
    <property type="entry name" value="HTH_LUXR"/>
    <property type="match status" value="1"/>
</dbReference>
<dbReference type="PROSITE" id="PS50110">
    <property type="entry name" value="RESPONSE_REGULATORY"/>
    <property type="match status" value="1"/>
</dbReference>
<dbReference type="InterPro" id="IPR039420">
    <property type="entry name" value="WalR-like"/>
</dbReference>
<dbReference type="Gene3D" id="3.40.50.2300">
    <property type="match status" value="1"/>
</dbReference>
<dbReference type="SMART" id="SM00448">
    <property type="entry name" value="REC"/>
    <property type="match status" value="1"/>
</dbReference>
<evidence type="ECO:0000259" key="5">
    <source>
        <dbReference type="PROSITE" id="PS50110"/>
    </source>
</evidence>
<organism evidence="6 7">
    <name type="scientific">Plebeiibacterium marinum</name>
    <dbReference type="NCBI Taxonomy" id="2992111"/>
    <lineage>
        <taxon>Bacteria</taxon>
        <taxon>Pseudomonadati</taxon>
        <taxon>Bacteroidota</taxon>
        <taxon>Bacteroidia</taxon>
        <taxon>Marinilabiliales</taxon>
        <taxon>Marinilabiliaceae</taxon>
        <taxon>Plebeiibacterium</taxon>
    </lineage>
</organism>
<dbReference type="Pfam" id="PF00072">
    <property type="entry name" value="Response_reg"/>
    <property type="match status" value="1"/>
</dbReference>
<dbReference type="EMBL" id="JAPDPI010000068">
    <property type="protein sequence ID" value="MCW3807903.1"/>
    <property type="molecule type" value="Genomic_DNA"/>
</dbReference>
<evidence type="ECO:0000313" key="6">
    <source>
        <dbReference type="EMBL" id="MCW3807903.1"/>
    </source>
</evidence>
<dbReference type="AlphaFoldDB" id="A0AAE3MH57"/>
<proteinExistence type="predicted"/>
<evidence type="ECO:0000256" key="2">
    <source>
        <dbReference type="ARBA" id="ARBA00023125"/>
    </source>
</evidence>
<feature type="domain" description="Response regulatory" evidence="5">
    <location>
        <begin position="5"/>
        <end position="121"/>
    </location>
</feature>
<gene>
    <name evidence="6" type="ORF">OM074_19920</name>
</gene>
<dbReference type="GO" id="GO:0006355">
    <property type="term" value="P:regulation of DNA-templated transcription"/>
    <property type="evidence" value="ECO:0007669"/>
    <property type="project" value="InterPro"/>
</dbReference>
<evidence type="ECO:0000256" key="3">
    <source>
        <dbReference type="PROSITE-ProRule" id="PRU00169"/>
    </source>
</evidence>
<evidence type="ECO:0000259" key="4">
    <source>
        <dbReference type="PROSITE" id="PS50043"/>
    </source>
</evidence>
<dbReference type="Proteomes" id="UP001207408">
    <property type="component" value="Unassembled WGS sequence"/>
</dbReference>
<dbReference type="InterPro" id="IPR016032">
    <property type="entry name" value="Sig_transdc_resp-reg_C-effctor"/>
</dbReference>
<dbReference type="InterPro" id="IPR000792">
    <property type="entry name" value="Tscrpt_reg_LuxR_C"/>
</dbReference>
<evidence type="ECO:0000256" key="1">
    <source>
        <dbReference type="ARBA" id="ARBA00022553"/>
    </source>
</evidence>
<dbReference type="InterPro" id="IPR058245">
    <property type="entry name" value="NreC/VraR/RcsB-like_REC"/>
</dbReference>
<feature type="modified residue" description="4-aspartylphosphate" evidence="3">
    <location>
        <position position="56"/>
    </location>
</feature>
<keyword evidence="1 3" id="KW-0597">Phosphoprotein</keyword>
<keyword evidence="7" id="KW-1185">Reference proteome</keyword>
<name>A0AAE3MH57_9BACT</name>
<dbReference type="PANTHER" id="PTHR43214:SF43">
    <property type="entry name" value="TWO-COMPONENT RESPONSE REGULATOR"/>
    <property type="match status" value="1"/>
</dbReference>
<protein>
    <submittedName>
        <fullName evidence="6">Response regulator transcription factor</fullName>
    </submittedName>
</protein>
<comment type="caution">
    <text evidence="6">The sequence shown here is derived from an EMBL/GenBank/DDBJ whole genome shotgun (WGS) entry which is preliminary data.</text>
</comment>
<dbReference type="InterPro" id="IPR011006">
    <property type="entry name" value="CheY-like_superfamily"/>
</dbReference>
<evidence type="ECO:0000313" key="7">
    <source>
        <dbReference type="Proteomes" id="UP001207408"/>
    </source>
</evidence>
<dbReference type="RefSeq" id="WP_301202396.1">
    <property type="nucleotide sequence ID" value="NZ_JAPDPI010000068.1"/>
</dbReference>
<dbReference type="GO" id="GO:0003677">
    <property type="term" value="F:DNA binding"/>
    <property type="evidence" value="ECO:0007669"/>
    <property type="project" value="UniProtKB-KW"/>
</dbReference>
<dbReference type="InterPro" id="IPR001789">
    <property type="entry name" value="Sig_transdc_resp-reg_receiver"/>
</dbReference>
<accession>A0AAE3MH57</accession>
<sequence length="215" mass="23994">MEKLKILLADDHKIFREGIKALLGKEKEIETIMEAPDATEVIKLAKAHSFDVLILDIDMGTPNGIEVTKALIKTDADMNILILSMLGLPEFIMQALEAGAKGYILKNAGKDELLTAIKCVAKGDSYFSKEVSVSLMKQIQTPKSKQNKKEEIPLSKREVEILKLISQEYSNQEIADKLYISIRTVDTHRRNLLEKLGIKNNVGLVKYAISKGIID</sequence>
<keyword evidence="2" id="KW-0238">DNA-binding</keyword>
<dbReference type="CDD" id="cd06170">
    <property type="entry name" value="LuxR_C_like"/>
    <property type="match status" value="1"/>
</dbReference>
<feature type="domain" description="HTH luxR-type" evidence="4">
    <location>
        <begin position="147"/>
        <end position="212"/>
    </location>
</feature>
<dbReference type="SUPFAM" id="SSF46894">
    <property type="entry name" value="C-terminal effector domain of the bipartite response regulators"/>
    <property type="match status" value="1"/>
</dbReference>